<dbReference type="Gene3D" id="3.10.450.50">
    <property type="match status" value="1"/>
</dbReference>
<dbReference type="AlphaFoldDB" id="A0A1I5PR45"/>
<feature type="domain" description="SnoaL-like" evidence="1">
    <location>
        <begin position="9"/>
        <end position="103"/>
    </location>
</feature>
<sequence length="109" mass="11951">MSLQLPEAVNTYFAISNGDDPARLATCFHADATVIDEKRTHQGIDAILAWQREARQAFSYRVEPVDASQRDDALTVTARVAGDFPGSPVLLKHLFALTDGQIRSLEIAP</sequence>
<dbReference type="STRING" id="658457.SAMN05216601_11010"/>
<evidence type="ECO:0000313" key="3">
    <source>
        <dbReference type="Proteomes" id="UP000182400"/>
    </source>
</evidence>
<organism evidence="2 3">
    <name type="scientific">Ectopseudomonas composti</name>
    <dbReference type="NCBI Taxonomy" id="658457"/>
    <lineage>
        <taxon>Bacteria</taxon>
        <taxon>Pseudomonadati</taxon>
        <taxon>Pseudomonadota</taxon>
        <taxon>Gammaproteobacteria</taxon>
        <taxon>Pseudomonadales</taxon>
        <taxon>Pseudomonadaceae</taxon>
        <taxon>Ectopseudomonas</taxon>
    </lineage>
</organism>
<dbReference type="SUPFAM" id="SSF54427">
    <property type="entry name" value="NTF2-like"/>
    <property type="match status" value="1"/>
</dbReference>
<dbReference type="Pfam" id="PF12680">
    <property type="entry name" value="SnoaL_2"/>
    <property type="match status" value="1"/>
</dbReference>
<reference evidence="2 3" key="1">
    <citation type="submission" date="2016-10" db="EMBL/GenBank/DDBJ databases">
        <authorList>
            <person name="de Groot N.N."/>
        </authorList>
    </citation>
    <scope>NUCLEOTIDE SEQUENCE [LARGE SCALE GENOMIC DNA]</scope>
    <source>
        <strain evidence="2 3">CCUG 59231</strain>
    </source>
</reference>
<evidence type="ECO:0000313" key="2">
    <source>
        <dbReference type="EMBL" id="SFP36622.1"/>
    </source>
</evidence>
<protein>
    <submittedName>
        <fullName evidence="2">SnoaL-like domain-containing protein</fullName>
    </submittedName>
</protein>
<dbReference type="InterPro" id="IPR037401">
    <property type="entry name" value="SnoaL-like"/>
</dbReference>
<accession>A0A1I5PR45</accession>
<proteinExistence type="predicted"/>
<name>A0A1I5PR45_9GAMM</name>
<evidence type="ECO:0000259" key="1">
    <source>
        <dbReference type="Pfam" id="PF12680"/>
    </source>
</evidence>
<dbReference type="OrthoDB" id="8684708at2"/>
<dbReference type="EMBL" id="FOWP01000010">
    <property type="protein sequence ID" value="SFP36622.1"/>
    <property type="molecule type" value="Genomic_DNA"/>
</dbReference>
<dbReference type="InterPro" id="IPR032710">
    <property type="entry name" value="NTF2-like_dom_sf"/>
</dbReference>
<gene>
    <name evidence="2" type="ORF">SAMN05216601_11010</name>
</gene>
<dbReference type="RefSeq" id="WP_074940452.1">
    <property type="nucleotide sequence ID" value="NZ_FOWP01000010.1"/>
</dbReference>
<dbReference type="Proteomes" id="UP000182400">
    <property type="component" value="Unassembled WGS sequence"/>
</dbReference>